<organism evidence="3 4">
    <name type="scientific">Komagataeibacter xylinus NBRC 13693</name>
    <dbReference type="NCBI Taxonomy" id="1234668"/>
    <lineage>
        <taxon>Bacteria</taxon>
        <taxon>Pseudomonadati</taxon>
        <taxon>Pseudomonadota</taxon>
        <taxon>Alphaproteobacteria</taxon>
        <taxon>Acetobacterales</taxon>
        <taxon>Acetobacteraceae</taxon>
        <taxon>Komagataeibacter</taxon>
    </lineage>
</organism>
<proteinExistence type="predicted"/>
<evidence type="ECO:0000313" key="4">
    <source>
        <dbReference type="Proteomes" id="UP000032683"/>
    </source>
</evidence>
<dbReference type="RefSeq" id="WP_052953069.1">
    <property type="nucleotide sequence ID" value="NZ_BANJ01000012.1"/>
</dbReference>
<comment type="caution">
    <text evidence="3">The sequence shown here is derived from an EMBL/GenBank/DDBJ whole genome shotgun (WGS) entry which is preliminary data.</text>
</comment>
<dbReference type="Gene3D" id="1.10.1660.10">
    <property type="match status" value="1"/>
</dbReference>
<dbReference type="GO" id="GO:0003677">
    <property type="term" value="F:DNA binding"/>
    <property type="evidence" value="ECO:0007669"/>
    <property type="project" value="InterPro"/>
</dbReference>
<dbReference type="SUPFAM" id="SSF46955">
    <property type="entry name" value="Putative DNA-binding domain"/>
    <property type="match status" value="1"/>
</dbReference>
<protein>
    <submittedName>
        <fullName evidence="3">Transcriptional regulator MerR</fullName>
    </submittedName>
</protein>
<feature type="domain" description="HTH merR-type" evidence="2">
    <location>
        <begin position="27"/>
        <end position="90"/>
    </location>
</feature>
<name>A0A0D6Q6H7_KOMXY</name>
<feature type="region of interest" description="Disordered" evidence="1">
    <location>
        <begin position="131"/>
        <end position="158"/>
    </location>
</feature>
<dbReference type="InterPro" id="IPR009061">
    <property type="entry name" value="DNA-bd_dom_put_sf"/>
</dbReference>
<dbReference type="InterPro" id="IPR000551">
    <property type="entry name" value="MerR-type_HTH_dom"/>
</dbReference>
<gene>
    <name evidence="3" type="ORF">Gxy13693_012_124</name>
</gene>
<dbReference type="Proteomes" id="UP000032683">
    <property type="component" value="Unassembled WGS sequence"/>
</dbReference>
<dbReference type="Pfam" id="PF13411">
    <property type="entry name" value="MerR_1"/>
    <property type="match status" value="1"/>
</dbReference>
<dbReference type="GO" id="GO:0006355">
    <property type="term" value="P:regulation of DNA-templated transcription"/>
    <property type="evidence" value="ECO:0007669"/>
    <property type="project" value="InterPro"/>
</dbReference>
<evidence type="ECO:0000256" key="1">
    <source>
        <dbReference type="SAM" id="MobiDB-lite"/>
    </source>
</evidence>
<evidence type="ECO:0000259" key="2">
    <source>
        <dbReference type="Pfam" id="PF13411"/>
    </source>
</evidence>
<evidence type="ECO:0000313" key="3">
    <source>
        <dbReference type="EMBL" id="GAN98938.1"/>
    </source>
</evidence>
<reference evidence="3 4" key="1">
    <citation type="submission" date="2012-11" db="EMBL/GenBank/DDBJ databases">
        <title>Whole genome sequence of Gluconacetobacter xylinus NBRC 13693.</title>
        <authorList>
            <person name="Azuma Y."/>
            <person name="Higashiura N."/>
            <person name="Hirakawa H."/>
            <person name="Matsushita K."/>
        </authorList>
    </citation>
    <scope>NUCLEOTIDE SEQUENCE [LARGE SCALE GENOMIC DNA]</scope>
    <source>
        <strain evidence="3 4">NBRC 13693</strain>
    </source>
</reference>
<accession>A0A0D6Q6H7</accession>
<dbReference type="AlphaFoldDB" id="A0A0D6Q6H7"/>
<dbReference type="EMBL" id="BANJ01000012">
    <property type="protein sequence ID" value="GAN98938.1"/>
    <property type="molecule type" value="Genomic_DNA"/>
</dbReference>
<feature type="region of interest" description="Disordered" evidence="1">
    <location>
        <begin position="1"/>
        <end position="20"/>
    </location>
</feature>
<sequence>MSTQHEAPAETVSTQAMTQPDTDSLPIYEVARELGLAQHVMRMWESRFPQLRPLRGQGGRRYYRPHDIAVLRQIADLLYVRKLSVAQAQAELGQDAALAAEPSPVIDAAPAAPVAPEVAPAHVAAEIPVTPVPPVGQAQGEEPVAEDTPAQPEHAPPATMTVEQVTIIEETVGTIQVPDAAAPVHEASQDTAPVDDAPPIAAASENAAMSDDDATDEDEMPLEQIVMIELERLQGENAMLRESLRGVLVELQALREMVPV</sequence>
<dbReference type="CDD" id="cd04765">
    <property type="entry name" value="HTH_MlrA-like_sg2"/>
    <property type="match status" value="1"/>
</dbReference>